<dbReference type="GO" id="GO:0009423">
    <property type="term" value="P:chorismate biosynthetic process"/>
    <property type="evidence" value="ECO:0007669"/>
    <property type="project" value="TreeGrafter"/>
</dbReference>
<evidence type="ECO:0000259" key="4">
    <source>
        <dbReference type="Pfam" id="PF08501"/>
    </source>
</evidence>
<protein>
    <submittedName>
        <fullName evidence="5">Shikimate dehydrogenase</fullName>
    </submittedName>
</protein>
<dbReference type="Gene3D" id="3.40.50.10860">
    <property type="entry name" value="Leucine Dehydrogenase, chain A, domain 1"/>
    <property type="match status" value="1"/>
</dbReference>
<keyword evidence="2" id="KW-0560">Oxidoreductase</keyword>
<dbReference type="InterPro" id="IPR046346">
    <property type="entry name" value="Aminoacid_DH-like_N_sf"/>
</dbReference>
<dbReference type="EMBL" id="PQFZ01000015">
    <property type="protein sequence ID" value="POR48337.1"/>
    <property type="molecule type" value="Genomic_DNA"/>
</dbReference>
<dbReference type="Gene3D" id="3.40.50.720">
    <property type="entry name" value="NAD(P)-binding Rossmann-like Domain"/>
    <property type="match status" value="1"/>
</dbReference>
<evidence type="ECO:0000256" key="3">
    <source>
        <dbReference type="ARBA" id="ARBA00023141"/>
    </source>
</evidence>
<gene>
    <name evidence="5" type="ORF">CYD53_11585</name>
</gene>
<dbReference type="CDD" id="cd01065">
    <property type="entry name" value="NAD_bind_Shikimate_DH"/>
    <property type="match status" value="1"/>
</dbReference>
<proteinExistence type="predicted"/>
<organism evidence="5 6">
    <name type="scientific">Bosea psychrotolerans</name>
    <dbReference type="NCBI Taxonomy" id="1871628"/>
    <lineage>
        <taxon>Bacteria</taxon>
        <taxon>Pseudomonadati</taxon>
        <taxon>Pseudomonadota</taxon>
        <taxon>Alphaproteobacteria</taxon>
        <taxon>Hyphomicrobiales</taxon>
        <taxon>Boseaceae</taxon>
        <taxon>Bosea</taxon>
    </lineage>
</organism>
<sequence length="272" mass="28509">MNALTGRSSIPCPSGTTRLFAVIGNPVAQVMAPELMNSLFLDRGCDAVLTAVEVKPEHLSTVLAGLKQIANLDGILVTVPHKFAVCDQIDTASEAVTLAGSANALRREPDGSWRGDNFDGTGFVRGLQIAGHDPAGKVVSLVGAGGAGVSVAVALMMAGARRLHVTDLSAERAGRLVDRLSNKWPGRISLAAVPDSRSDIVVNATPLGLADTDPLPFDPGLLSTTAVVADIIMKPAETRLLKAAAEIGLPTHPGIHMLTNQVELYREFFRIP</sequence>
<dbReference type="GO" id="GO:0004764">
    <property type="term" value="F:shikimate 3-dehydrogenase (NADP+) activity"/>
    <property type="evidence" value="ECO:0007669"/>
    <property type="project" value="InterPro"/>
</dbReference>
<dbReference type="PANTHER" id="PTHR21089">
    <property type="entry name" value="SHIKIMATE DEHYDROGENASE"/>
    <property type="match status" value="1"/>
</dbReference>
<dbReference type="GO" id="GO:0019632">
    <property type="term" value="P:shikimate metabolic process"/>
    <property type="evidence" value="ECO:0007669"/>
    <property type="project" value="TreeGrafter"/>
</dbReference>
<comment type="pathway">
    <text evidence="1">Metabolic intermediate biosynthesis; chorismate biosynthesis; chorismate from D-erythrose 4-phosphate and phosphoenolpyruvate: step 4/7.</text>
</comment>
<name>A0A2S4M128_9HYPH</name>
<dbReference type="GO" id="GO:0005829">
    <property type="term" value="C:cytosol"/>
    <property type="evidence" value="ECO:0007669"/>
    <property type="project" value="TreeGrafter"/>
</dbReference>
<dbReference type="InterPro" id="IPR036291">
    <property type="entry name" value="NAD(P)-bd_dom_sf"/>
</dbReference>
<dbReference type="GO" id="GO:0050661">
    <property type="term" value="F:NADP binding"/>
    <property type="evidence" value="ECO:0007669"/>
    <property type="project" value="TreeGrafter"/>
</dbReference>
<dbReference type="InterPro" id="IPR022893">
    <property type="entry name" value="Shikimate_DH_fam"/>
</dbReference>
<keyword evidence="3" id="KW-0057">Aromatic amino acid biosynthesis</keyword>
<dbReference type="Pfam" id="PF08501">
    <property type="entry name" value="Shikimate_dh_N"/>
    <property type="match status" value="1"/>
</dbReference>
<dbReference type="PANTHER" id="PTHR21089:SF1">
    <property type="entry name" value="BIFUNCTIONAL 3-DEHYDROQUINATE DEHYDRATASE_SHIKIMATE DEHYDROGENASE, CHLOROPLASTIC"/>
    <property type="match status" value="1"/>
</dbReference>
<evidence type="ECO:0000256" key="2">
    <source>
        <dbReference type="ARBA" id="ARBA00023002"/>
    </source>
</evidence>
<dbReference type="GO" id="GO:0009073">
    <property type="term" value="P:aromatic amino acid family biosynthetic process"/>
    <property type="evidence" value="ECO:0007669"/>
    <property type="project" value="UniProtKB-KW"/>
</dbReference>
<accession>A0A2S4M128</accession>
<evidence type="ECO:0000313" key="6">
    <source>
        <dbReference type="Proteomes" id="UP000236919"/>
    </source>
</evidence>
<comment type="caution">
    <text evidence="5">The sequence shown here is derived from an EMBL/GenBank/DDBJ whole genome shotgun (WGS) entry which is preliminary data.</text>
</comment>
<reference evidence="5 6" key="1">
    <citation type="submission" date="2018-01" db="EMBL/GenBank/DDBJ databases">
        <title>Genomic Encyclopedia of Type Strains, Phase III (KMG-III): the genomes of soil and plant-associated and newly described type strains.</title>
        <authorList>
            <person name="Whitman W."/>
        </authorList>
    </citation>
    <scope>NUCLEOTIDE SEQUENCE [LARGE SCALE GENOMIC DNA]</scope>
    <source>
        <strain evidence="5 6">1131</strain>
    </source>
</reference>
<dbReference type="RefSeq" id="WP_210202403.1">
    <property type="nucleotide sequence ID" value="NZ_PQFZ01000015.1"/>
</dbReference>
<feature type="domain" description="Shikimate dehydrogenase substrate binding N-terminal" evidence="4">
    <location>
        <begin position="22"/>
        <end position="104"/>
    </location>
</feature>
<dbReference type="Proteomes" id="UP000236919">
    <property type="component" value="Unassembled WGS sequence"/>
</dbReference>
<evidence type="ECO:0000256" key="1">
    <source>
        <dbReference type="ARBA" id="ARBA00004871"/>
    </source>
</evidence>
<keyword evidence="3" id="KW-0028">Amino-acid biosynthesis</keyword>
<dbReference type="SUPFAM" id="SSF53223">
    <property type="entry name" value="Aminoacid dehydrogenase-like, N-terminal domain"/>
    <property type="match status" value="1"/>
</dbReference>
<dbReference type="AlphaFoldDB" id="A0A2S4M128"/>
<dbReference type="InterPro" id="IPR013708">
    <property type="entry name" value="Shikimate_DH-bd_N"/>
</dbReference>
<evidence type="ECO:0000313" key="5">
    <source>
        <dbReference type="EMBL" id="POR48337.1"/>
    </source>
</evidence>
<dbReference type="SUPFAM" id="SSF51735">
    <property type="entry name" value="NAD(P)-binding Rossmann-fold domains"/>
    <property type="match status" value="1"/>
</dbReference>
<keyword evidence="6" id="KW-1185">Reference proteome</keyword>